<sequence>MTPDHALALEALAVDAANLSSAKVAAPLTKATIYYKPDTEEAARREATGLTAVTRLDWLDRLMNLPIGLPVPGDDLTKYDRRDFLRLPPGRVDLTLDGVVRRITRPLDVKLAVVTGRQWRPGLTRASRYASYCPRALVLTGSPKDLHDAAVTADLYGIGLVINACCEPELVVAPAPFEQYRHTPAGWAFLEEVHRQAVKGENCGTVTAQKGTTGRGGE</sequence>
<evidence type="ECO:0000313" key="2">
    <source>
        <dbReference type="Proteomes" id="UP000256661"/>
    </source>
</evidence>
<proteinExistence type="predicted"/>
<dbReference type="AlphaFoldDB" id="A0A3D9T986"/>
<accession>A0A3D9T986</accession>
<gene>
    <name evidence="1" type="ORF">DFJ69_5853</name>
</gene>
<keyword evidence="2" id="KW-1185">Reference proteome</keyword>
<organism evidence="1 2">
    <name type="scientific">Thermomonospora umbrina</name>
    <dbReference type="NCBI Taxonomy" id="111806"/>
    <lineage>
        <taxon>Bacteria</taxon>
        <taxon>Bacillati</taxon>
        <taxon>Actinomycetota</taxon>
        <taxon>Actinomycetes</taxon>
        <taxon>Streptosporangiales</taxon>
        <taxon>Thermomonosporaceae</taxon>
        <taxon>Thermomonospora</taxon>
    </lineage>
</organism>
<reference evidence="1 2" key="1">
    <citation type="submission" date="2018-08" db="EMBL/GenBank/DDBJ databases">
        <title>Sequencing the genomes of 1000 actinobacteria strains.</title>
        <authorList>
            <person name="Klenk H.-P."/>
        </authorList>
    </citation>
    <scope>NUCLEOTIDE SEQUENCE [LARGE SCALE GENOMIC DNA]</scope>
    <source>
        <strain evidence="1 2">DSM 43927</strain>
    </source>
</reference>
<protein>
    <submittedName>
        <fullName evidence="1">Uncharacterized protein</fullName>
    </submittedName>
</protein>
<name>A0A3D9T986_9ACTN</name>
<dbReference type="OrthoDB" id="3480397at2"/>
<dbReference type="EMBL" id="QTTT01000001">
    <property type="protein sequence ID" value="REF00322.1"/>
    <property type="molecule type" value="Genomic_DNA"/>
</dbReference>
<dbReference type="RefSeq" id="WP_116025487.1">
    <property type="nucleotide sequence ID" value="NZ_QTTT01000001.1"/>
</dbReference>
<comment type="caution">
    <text evidence="1">The sequence shown here is derived from an EMBL/GenBank/DDBJ whole genome shotgun (WGS) entry which is preliminary data.</text>
</comment>
<dbReference type="Proteomes" id="UP000256661">
    <property type="component" value="Unassembled WGS sequence"/>
</dbReference>
<evidence type="ECO:0000313" key="1">
    <source>
        <dbReference type="EMBL" id="REF00322.1"/>
    </source>
</evidence>